<feature type="region of interest" description="Disordered" evidence="3">
    <location>
        <begin position="26"/>
        <end position="63"/>
    </location>
</feature>
<sequence>MSRPLVLGVAALALAAGATAARAADRAPPPAADLGQKRSVAPDASLGGSLQAKKPKTAEAGGPALDFETFRKTVEFDISEKRREEIASLQKLIRLGGGSEVETPQWYFRLAELLWEESQYFFFEANRRDDRIIALGKANPAERERLEAEKRDFDSQSRDRQDQAVALYKAIISKYPKYPRLDEVLFFLAENLTKRNRNDPDAMKAYRALIQRYPQSRFVPDAWMAFGEYYFDRANKGDRAGNLAKALEAYRKAAGYQESNVYGYALYKQAWVHYNLGNWSEALELFRSVIFLGEMPTSTIPADRKLALVKEARKDYVRTYSHVGSAEGAWDEFRRVGGETGWWDMLKSLAGLYFDEGKDRDAVLVYARMIREKPRSFEAPFFQSRVVTCAGRMGRKDAAVQQAHVFVSMIRELEALPEAKDEKNRKLLVEARRDAENTLRVLAVQYHNEWKKTRDEPVAGYAAAVYKDYLDVFPGEPTAYEMRFFHAELLYALAQFADAGAEYERVVLADIAAAEGKAGKDAKPGKFFRDALENAVFAWDVVVKKLDDSEKRVPSDPRKKLAIGPERQRLLDACERYLKWQPKGDKWVEIAYKTANLYYRHNAFAEATDLFTRIALDHPTHELAGYSTNLVLDAYNLLGDWRNVNGWAKRFYANKALVEAHPALKDDLARIIEQSAFKVIEEKERAKDHEGAAEEYLAFARDWPGSRLAPTALYNASVDYVRAHRLDRAVEIREQLIQRFPADPLAPKCLYDDAEAYEAVADFAEAADRYERYFREWRKSTGQKPVARGHAKPAKGKAAKADDAPAAPVARWEEKKANDAIVNAAVFRAGLREWARAEAATEAYLEAWPDGADAPRLFLGLADLYARQGHAAKELKQLEEYQRRYAKDPDEWLGIQQRIAVLMEKTGNAAGARRAYQLGLEHWKRNKGAVKDRGLALVAQAMYLDLEPAFAEYDRITLNVAPKFLAGQVQTKGRKLKQLEEAYGQVVKLKQAEPAICALYKIGLGYKRFAQALWDVPMPREYRGKQEYEEEYKAGIAQYAEPLEQKAVEGLELAMNASRDYGVVNACAREATAILLKVKPDRYGPSPEIVPQLAAAAPAEAPAGYGILAEVQPVPAAKGARRSSDAALPPLRAKAAPGRSGEAADADPQRRVVEDEPAPARKAHKKKGSSTDEDEDLLP</sequence>
<evidence type="ECO:0000256" key="4">
    <source>
        <dbReference type="SAM" id="SignalP"/>
    </source>
</evidence>
<evidence type="ECO:0000313" key="6">
    <source>
        <dbReference type="Proteomes" id="UP001162891"/>
    </source>
</evidence>
<keyword evidence="2" id="KW-0802">TPR repeat</keyword>
<organism evidence="5 6">
    <name type="scientific">Anaeromyxobacter oryzae</name>
    <dbReference type="NCBI Taxonomy" id="2918170"/>
    <lineage>
        <taxon>Bacteria</taxon>
        <taxon>Pseudomonadati</taxon>
        <taxon>Myxococcota</taxon>
        <taxon>Myxococcia</taxon>
        <taxon>Myxococcales</taxon>
        <taxon>Cystobacterineae</taxon>
        <taxon>Anaeromyxobacteraceae</taxon>
        <taxon>Anaeromyxobacter</taxon>
    </lineage>
</organism>
<keyword evidence="1" id="KW-0677">Repeat</keyword>
<proteinExistence type="predicted"/>
<evidence type="ECO:0000256" key="1">
    <source>
        <dbReference type="ARBA" id="ARBA00022737"/>
    </source>
</evidence>
<dbReference type="Proteomes" id="UP001162891">
    <property type="component" value="Chromosome"/>
</dbReference>
<keyword evidence="4" id="KW-0732">Signal</keyword>
<protein>
    <recommendedName>
        <fullName evidence="7">Tetratricopeptide repeat protein</fullName>
    </recommendedName>
</protein>
<keyword evidence="6" id="KW-1185">Reference proteome</keyword>
<dbReference type="InterPro" id="IPR011990">
    <property type="entry name" value="TPR-like_helical_dom_sf"/>
</dbReference>
<evidence type="ECO:0000256" key="2">
    <source>
        <dbReference type="ARBA" id="ARBA00022803"/>
    </source>
</evidence>
<dbReference type="InterPro" id="IPR019734">
    <property type="entry name" value="TPR_rpt"/>
</dbReference>
<evidence type="ECO:0000256" key="3">
    <source>
        <dbReference type="SAM" id="MobiDB-lite"/>
    </source>
</evidence>
<feature type="compositionally biased region" description="Basic residues" evidence="3">
    <location>
        <begin position="787"/>
        <end position="798"/>
    </location>
</feature>
<dbReference type="PANTHER" id="PTHR45586:SF1">
    <property type="entry name" value="LIPOPOLYSACCHARIDE ASSEMBLY PROTEIN B"/>
    <property type="match status" value="1"/>
</dbReference>
<feature type="region of interest" description="Disordered" evidence="3">
    <location>
        <begin position="784"/>
        <end position="805"/>
    </location>
</feature>
<reference evidence="6" key="1">
    <citation type="journal article" date="2022" name="Int. J. Syst. Evol. Microbiol.">
        <title>Anaeromyxobacter oryzae sp. nov., Anaeromyxobacter diazotrophicus sp. nov. and Anaeromyxobacter paludicola sp. nov., isolated from paddy soils.</title>
        <authorList>
            <person name="Itoh H."/>
            <person name="Xu Z."/>
            <person name="Mise K."/>
            <person name="Masuda Y."/>
            <person name="Ushijima N."/>
            <person name="Hayakawa C."/>
            <person name="Shiratori Y."/>
            <person name="Senoo K."/>
        </authorList>
    </citation>
    <scope>NUCLEOTIDE SEQUENCE [LARGE SCALE GENOMIC DNA]</scope>
    <source>
        <strain evidence="6">Red232</strain>
    </source>
</reference>
<evidence type="ECO:0000313" key="5">
    <source>
        <dbReference type="EMBL" id="BDG04931.1"/>
    </source>
</evidence>
<dbReference type="PANTHER" id="PTHR45586">
    <property type="entry name" value="TPR REPEAT-CONTAINING PROTEIN PA4667"/>
    <property type="match status" value="1"/>
</dbReference>
<name>A0ABM7WZG1_9BACT</name>
<dbReference type="InterPro" id="IPR051012">
    <property type="entry name" value="CellSynth/LPSAsmb/PSIAsmb"/>
</dbReference>
<dbReference type="EMBL" id="AP025591">
    <property type="protein sequence ID" value="BDG04931.1"/>
    <property type="molecule type" value="Genomic_DNA"/>
</dbReference>
<dbReference type="Pfam" id="PF13174">
    <property type="entry name" value="TPR_6"/>
    <property type="match status" value="2"/>
</dbReference>
<gene>
    <name evidence="5" type="ORF">AMOR_39270</name>
</gene>
<feature type="compositionally biased region" description="Low complexity" evidence="3">
    <location>
        <begin position="1126"/>
        <end position="1137"/>
    </location>
</feature>
<accession>A0ABM7WZG1</accession>
<feature type="chain" id="PRO_5046098887" description="Tetratricopeptide repeat protein" evidence="4">
    <location>
        <begin position="24"/>
        <end position="1179"/>
    </location>
</feature>
<dbReference type="SUPFAM" id="SSF48452">
    <property type="entry name" value="TPR-like"/>
    <property type="match status" value="4"/>
</dbReference>
<dbReference type="SMART" id="SM00028">
    <property type="entry name" value="TPR"/>
    <property type="match status" value="4"/>
</dbReference>
<dbReference type="RefSeq" id="WP_248353447.1">
    <property type="nucleotide sequence ID" value="NZ_AP025591.1"/>
</dbReference>
<dbReference type="Gene3D" id="1.25.40.10">
    <property type="entry name" value="Tetratricopeptide repeat domain"/>
    <property type="match status" value="4"/>
</dbReference>
<evidence type="ECO:0008006" key="7">
    <source>
        <dbReference type="Google" id="ProtNLM"/>
    </source>
</evidence>
<feature type="signal peptide" evidence="4">
    <location>
        <begin position="1"/>
        <end position="23"/>
    </location>
</feature>
<feature type="region of interest" description="Disordered" evidence="3">
    <location>
        <begin position="1120"/>
        <end position="1179"/>
    </location>
</feature>